<proteinExistence type="predicted"/>
<dbReference type="AlphaFoldDB" id="A0A8J9ZX20"/>
<evidence type="ECO:0000313" key="2">
    <source>
        <dbReference type="Proteomes" id="UP000838412"/>
    </source>
</evidence>
<name>A0A8J9ZX20_BRALA</name>
<sequence>MPLQGLGYEFGNRWEDAVIVATAINDKWFYVRTGMSTGIEDSVEQYIFDVKEEILIDMDDEEDFKENFLRARNEHTFSDVTNVQDIVDTICTYEFEGHSYEDEMVDSGPDIYPFDHYSSTKQTPLCFALFGHSFLETQKSRVGWYCRDLAALEEKDEQEGSD</sequence>
<keyword evidence="2" id="KW-1185">Reference proteome</keyword>
<reference evidence="1" key="1">
    <citation type="submission" date="2022-01" db="EMBL/GenBank/DDBJ databases">
        <authorList>
            <person name="Braso-Vives M."/>
        </authorList>
    </citation>
    <scope>NUCLEOTIDE SEQUENCE</scope>
</reference>
<accession>A0A8J9ZX20</accession>
<gene>
    <name evidence="1" type="primary">Hypp3126</name>
    <name evidence="1" type="ORF">BLAG_LOCUS19219</name>
</gene>
<dbReference type="OrthoDB" id="10628069at2759"/>
<dbReference type="Proteomes" id="UP000838412">
    <property type="component" value="Chromosome 5"/>
</dbReference>
<evidence type="ECO:0000313" key="1">
    <source>
        <dbReference type="EMBL" id="CAH1265146.1"/>
    </source>
</evidence>
<organism evidence="1 2">
    <name type="scientific">Branchiostoma lanceolatum</name>
    <name type="common">Common lancelet</name>
    <name type="synonym">Amphioxus lanceolatum</name>
    <dbReference type="NCBI Taxonomy" id="7740"/>
    <lineage>
        <taxon>Eukaryota</taxon>
        <taxon>Metazoa</taxon>
        <taxon>Chordata</taxon>
        <taxon>Cephalochordata</taxon>
        <taxon>Leptocardii</taxon>
        <taxon>Amphioxiformes</taxon>
        <taxon>Branchiostomatidae</taxon>
        <taxon>Branchiostoma</taxon>
    </lineage>
</organism>
<dbReference type="EMBL" id="OV696690">
    <property type="protein sequence ID" value="CAH1265146.1"/>
    <property type="molecule type" value="Genomic_DNA"/>
</dbReference>
<protein>
    <submittedName>
        <fullName evidence="1">Hypp3126 protein</fullName>
    </submittedName>
</protein>